<dbReference type="AlphaFoldDB" id="A0A2P2NZQ8"/>
<reference evidence="1" key="1">
    <citation type="submission" date="2018-02" db="EMBL/GenBank/DDBJ databases">
        <title>Rhizophora mucronata_Transcriptome.</title>
        <authorList>
            <person name="Meera S.P."/>
            <person name="Sreeshan A."/>
            <person name="Augustine A."/>
        </authorList>
    </citation>
    <scope>NUCLEOTIDE SEQUENCE</scope>
    <source>
        <tissue evidence="1">Leaf</tissue>
    </source>
</reference>
<accession>A0A2P2NZQ8</accession>
<organism evidence="1">
    <name type="scientific">Rhizophora mucronata</name>
    <name type="common">Asiatic mangrove</name>
    <dbReference type="NCBI Taxonomy" id="61149"/>
    <lineage>
        <taxon>Eukaryota</taxon>
        <taxon>Viridiplantae</taxon>
        <taxon>Streptophyta</taxon>
        <taxon>Embryophyta</taxon>
        <taxon>Tracheophyta</taxon>
        <taxon>Spermatophyta</taxon>
        <taxon>Magnoliopsida</taxon>
        <taxon>eudicotyledons</taxon>
        <taxon>Gunneridae</taxon>
        <taxon>Pentapetalae</taxon>
        <taxon>rosids</taxon>
        <taxon>fabids</taxon>
        <taxon>Malpighiales</taxon>
        <taxon>Rhizophoraceae</taxon>
        <taxon>Rhizophora</taxon>
    </lineage>
</organism>
<protein>
    <submittedName>
        <fullName evidence="1">Uncharacterized protein</fullName>
    </submittedName>
</protein>
<name>A0A2P2NZQ8_RHIMU</name>
<evidence type="ECO:0000313" key="1">
    <source>
        <dbReference type="EMBL" id="MBX47987.1"/>
    </source>
</evidence>
<sequence length="63" mass="7014">MMALLLDSSRADCPVAFLKILSPQMILLGSTSRAESLHQGCLKLLLVKQWRLVKLVCSRMEGI</sequence>
<proteinExistence type="predicted"/>
<dbReference type="EMBL" id="GGEC01067503">
    <property type="protein sequence ID" value="MBX47987.1"/>
    <property type="molecule type" value="Transcribed_RNA"/>
</dbReference>